<dbReference type="Proteomes" id="UP000054532">
    <property type="component" value="Unassembled WGS sequence"/>
</dbReference>
<proteinExistence type="predicted"/>
<feature type="region of interest" description="Disordered" evidence="1">
    <location>
        <begin position="35"/>
        <end position="75"/>
    </location>
</feature>
<organism evidence="2">
    <name type="scientific">Phytophthora nicotianae</name>
    <name type="common">Potato buckeye rot agent</name>
    <name type="synonym">Phytophthora parasitica</name>
    <dbReference type="NCBI Taxonomy" id="4792"/>
    <lineage>
        <taxon>Eukaryota</taxon>
        <taxon>Sar</taxon>
        <taxon>Stramenopiles</taxon>
        <taxon>Oomycota</taxon>
        <taxon>Peronosporomycetes</taxon>
        <taxon>Peronosporales</taxon>
        <taxon>Peronosporaceae</taxon>
        <taxon>Phytophthora</taxon>
    </lineage>
</organism>
<protein>
    <submittedName>
        <fullName evidence="2">Uncharacterized protein</fullName>
    </submittedName>
</protein>
<sequence>LELPWELQHHNWCCDPGTECDFCECLCGLPGYEQPREEEQEDQENKKIAKGKSTAVPATPAKSVGARYESSSPDGTAARLAAVSELSVSLEDEADD</sequence>
<name>W2M5E5_PHYNI</name>
<accession>W2M5E5</accession>
<evidence type="ECO:0000313" key="2">
    <source>
        <dbReference type="EMBL" id="ETM30783.1"/>
    </source>
</evidence>
<dbReference type="EMBL" id="KI696790">
    <property type="protein sequence ID" value="ETM30783.1"/>
    <property type="molecule type" value="Genomic_DNA"/>
</dbReference>
<gene>
    <name evidence="2" type="ORF">L914_21541</name>
</gene>
<evidence type="ECO:0000256" key="1">
    <source>
        <dbReference type="SAM" id="MobiDB-lite"/>
    </source>
</evidence>
<reference evidence="2" key="1">
    <citation type="submission" date="2013-11" db="EMBL/GenBank/DDBJ databases">
        <title>The Genome Sequence of Phytophthora parasitica IAC_01/95.</title>
        <authorList>
            <consortium name="The Broad Institute Genomics Platform"/>
            <person name="Russ C."/>
            <person name="Tyler B."/>
            <person name="Panabieres F."/>
            <person name="Shan W."/>
            <person name="Tripathy S."/>
            <person name="Grunwald N."/>
            <person name="Machado M."/>
            <person name="Johnson C.S."/>
            <person name="Arredondo F."/>
            <person name="Hong C."/>
            <person name="Coffey M."/>
            <person name="Young S.K."/>
            <person name="Zeng Q."/>
            <person name="Gargeya S."/>
            <person name="Fitzgerald M."/>
            <person name="Abouelleil A."/>
            <person name="Alvarado L."/>
            <person name="Chapman S.B."/>
            <person name="Gainer-Dewar J."/>
            <person name="Goldberg J."/>
            <person name="Griggs A."/>
            <person name="Gujja S."/>
            <person name="Hansen M."/>
            <person name="Howarth C."/>
            <person name="Imamovic A."/>
            <person name="Ireland A."/>
            <person name="Larimer J."/>
            <person name="McCowan C."/>
            <person name="Murphy C."/>
            <person name="Pearson M."/>
            <person name="Poon T.W."/>
            <person name="Priest M."/>
            <person name="Roberts A."/>
            <person name="Saif S."/>
            <person name="Shea T."/>
            <person name="Sykes S."/>
            <person name="Wortman J."/>
            <person name="Nusbaum C."/>
            <person name="Birren B."/>
        </authorList>
    </citation>
    <scope>NUCLEOTIDE SEQUENCE [LARGE SCALE GENOMIC DNA]</scope>
    <source>
        <strain evidence="2">IAC_01/95</strain>
    </source>
</reference>
<feature type="non-terminal residue" evidence="2">
    <location>
        <position position="1"/>
    </location>
</feature>
<dbReference type="AlphaFoldDB" id="W2M5E5"/>